<dbReference type="InterPro" id="IPR016054">
    <property type="entry name" value="LY6_UPA_recep-like"/>
</dbReference>
<organism evidence="8 9">
    <name type="scientific">Chelonia mydas</name>
    <name type="common">Green sea-turtle</name>
    <name type="synonym">Chelonia agassizi</name>
    <dbReference type="NCBI Taxonomy" id="8469"/>
    <lineage>
        <taxon>Eukaryota</taxon>
        <taxon>Metazoa</taxon>
        <taxon>Chordata</taxon>
        <taxon>Craniata</taxon>
        <taxon>Vertebrata</taxon>
        <taxon>Euteleostomi</taxon>
        <taxon>Archelosauria</taxon>
        <taxon>Testudinata</taxon>
        <taxon>Testudines</taxon>
        <taxon>Cryptodira</taxon>
        <taxon>Durocryptodira</taxon>
        <taxon>Americhelydia</taxon>
        <taxon>Chelonioidea</taxon>
        <taxon>Cheloniidae</taxon>
        <taxon>Chelonia</taxon>
    </lineage>
</organism>
<dbReference type="Proteomes" id="UP000031443">
    <property type="component" value="Unassembled WGS sequence"/>
</dbReference>
<keyword evidence="5" id="KW-0325">Glycoprotein</keyword>
<feature type="chain" id="PRO_5004079772" evidence="6">
    <location>
        <begin position="25"/>
        <end position="153"/>
    </location>
</feature>
<evidence type="ECO:0000256" key="1">
    <source>
        <dbReference type="ARBA" id="ARBA00004236"/>
    </source>
</evidence>
<accession>M7AUH5</accession>
<dbReference type="FunFam" id="2.10.60.10:FF:000003">
    <property type="entry name" value="lymphocyte antigen 6E isoform X1"/>
    <property type="match status" value="1"/>
</dbReference>
<keyword evidence="2" id="KW-1003">Cell membrane</keyword>
<dbReference type="PANTHER" id="PTHR16983">
    <property type="entry name" value="UPAR/LY6 DOMAIN-CONTAINING PROTEIN"/>
    <property type="match status" value="1"/>
</dbReference>
<keyword evidence="3 6" id="KW-0732">Signal</keyword>
<evidence type="ECO:0000313" key="9">
    <source>
        <dbReference type="Proteomes" id="UP000031443"/>
    </source>
</evidence>
<dbReference type="GO" id="GO:0030154">
    <property type="term" value="P:cell differentiation"/>
    <property type="evidence" value="ECO:0007669"/>
    <property type="project" value="UniProtKB-ARBA"/>
</dbReference>
<comment type="subcellular location">
    <subcellularLocation>
        <location evidence="1">Cell membrane</location>
    </subcellularLocation>
</comment>
<dbReference type="GO" id="GO:0005886">
    <property type="term" value="C:plasma membrane"/>
    <property type="evidence" value="ECO:0007669"/>
    <property type="project" value="UniProtKB-SubCell"/>
</dbReference>
<dbReference type="SUPFAM" id="SSF57302">
    <property type="entry name" value="Snake toxin-like"/>
    <property type="match status" value="2"/>
</dbReference>
<gene>
    <name evidence="8" type="ORF">UY3_16282</name>
</gene>
<dbReference type="Pfam" id="PF00087">
    <property type="entry name" value="Toxin_TOLIP"/>
    <property type="match status" value="2"/>
</dbReference>
<feature type="domain" description="UPAR/Ly6" evidence="7">
    <location>
        <begin position="65"/>
        <end position="151"/>
    </location>
</feature>
<dbReference type="InterPro" id="IPR045860">
    <property type="entry name" value="Snake_toxin-like_sf"/>
</dbReference>
<dbReference type="AlphaFoldDB" id="M7AUH5"/>
<dbReference type="CDD" id="cd23543">
    <property type="entry name" value="TFP_LU_ECD_Ly6E"/>
    <property type="match status" value="1"/>
</dbReference>
<dbReference type="SMART" id="SM00134">
    <property type="entry name" value="LU"/>
    <property type="match status" value="1"/>
</dbReference>
<evidence type="ECO:0000256" key="2">
    <source>
        <dbReference type="ARBA" id="ARBA00022475"/>
    </source>
</evidence>
<dbReference type="GO" id="GO:0030550">
    <property type="term" value="F:acetylcholine receptor inhibitor activity"/>
    <property type="evidence" value="ECO:0007669"/>
    <property type="project" value="TreeGrafter"/>
</dbReference>
<keyword evidence="4" id="KW-0472">Membrane</keyword>
<name>M7AUH5_CHEMY</name>
<keyword evidence="9" id="KW-1185">Reference proteome</keyword>
<dbReference type="PANTHER" id="PTHR16983:SF13">
    <property type="entry name" value="LYMPHOCYTE ANTIGEN 6E"/>
    <property type="match status" value="1"/>
</dbReference>
<dbReference type="EMBL" id="KB577332">
    <property type="protein sequence ID" value="EMP26640.1"/>
    <property type="molecule type" value="Genomic_DNA"/>
</dbReference>
<evidence type="ECO:0000313" key="8">
    <source>
        <dbReference type="EMBL" id="EMP26640.1"/>
    </source>
</evidence>
<dbReference type="InterPro" id="IPR035076">
    <property type="entry name" value="Toxin/TOLIP"/>
</dbReference>
<evidence type="ECO:0000256" key="6">
    <source>
        <dbReference type="SAM" id="SignalP"/>
    </source>
</evidence>
<reference evidence="9" key="1">
    <citation type="journal article" date="2013" name="Nat. Genet.">
        <title>The draft genomes of soft-shell turtle and green sea turtle yield insights into the development and evolution of the turtle-specific body plan.</title>
        <authorList>
            <person name="Wang Z."/>
            <person name="Pascual-Anaya J."/>
            <person name="Zadissa A."/>
            <person name="Li W."/>
            <person name="Niimura Y."/>
            <person name="Huang Z."/>
            <person name="Li C."/>
            <person name="White S."/>
            <person name="Xiong Z."/>
            <person name="Fang D."/>
            <person name="Wang B."/>
            <person name="Ming Y."/>
            <person name="Chen Y."/>
            <person name="Zheng Y."/>
            <person name="Kuraku S."/>
            <person name="Pignatelli M."/>
            <person name="Herrero J."/>
            <person name="Beal K."/>
            <person name="Nozawa M."/>
            <person name="Li Q."/>
            <person name="Wang J."/>
            <person name="Zhang H."/>
            <person name="Yu L."/>
            <person name="Shigenobu S."/>
            <person name="Wang J."/>
            <person name="Liu J."/>
            <person name="Flicek P."/>
            <person name="Searle S."/>
            <person name="Wang J."/>
            <person name="Kuratani S."/>
            <person name="Yin Y."/>
            <person name="Aken B."/>
            <person name="Zhang G."/>
            <person name="Irie N."/>
        </authorList>
    </citation>
    <scope>NUCLEOTIDE SEQUENCE [LARGE SCALE GENOMIC DNA]</scope>
</reference>
<protein>
    <submittedName>
        <fullName evidence="8">Lymphocyte antigen 6E</fullName>
    </submittedName>
</protein>
<evidence type="ECO:0000256" key="3">
    <source>
        <dbReference type="ARBA" id="ARBA00022729"/>
    </source>
</evidence>
<dbReference type="Gene3D" id="2.10.60.10">
    <property type="entry name" value="CD59"/>
    <property type="match status" value="2"/>
</dbReference>
<evidence type="ECO:0000259" key="7">
    <source>
        <dbReference type="SMART" id="SM00134"/>
    </source>
</evidence>
<sequence length="153" mass="16702">MQSKMRTCLTILLAAVLCAEQAHSLKCYTCIAQSSNDQCLIPTDCTDGDKYCATIVGTDKSTDSLWCFTCENQSSNWHCLKITKCSDADKYCLTTVGFLGFGMWAARRQITKKCSPNCPHFNINLGLASYSTTCCQSTLCNLSGKPPPKSGPQ</sequence>
<evidence type="ECO:0000256" key="4">
    <source>
        <dbReference type="ARBA" id="ARBA00023136"/>
    </source>
</evidence>
<dbReference type="InterPro" id="IPR051110">
    <property type="entry name" value="Ly-6/neurotoxin-like_GPI-ap"/>
</dbReference>
<evidence type="ECO:0000256" key="5">
    <source>
        <dbReference type="ARBA" id="ARBA00023180"/>
    </source>
</evidence>
<feature type="signal peptide" evidence="6">
    <location>
        <begin position="1"/>
        <end position="24"/>
    </location>
</feature>
<proteinExistence type="predicted"/>